<evidence type="ECO:0000259" key="4">
    <source>
        <dbReference type="Pfam" id="PF10571"/>
    </source>
</evidence>
<dbReference type="InterPro" id="IPR018886">
    <property type="entry name" value="UPF0547"/>
</dbReference>
<dbReference type="Pfam" id="PF10571">
    <property type="entry name" value="UPF0547"/>
    <property type="match status" value="1"/>
</dbReference>
<dbReference type="PANTHER" id="PTHR31101">
    <property type="entry name" value="UPF0547 PROTEIN C16ORF87"/>
    <property type="match status" value="1"/>
</dbReference>
<reference evidence="6" key="1">
    <citation type="submission" date="2025-08" db="UniProtKB">
        <authorList>
            <consortium name="RefSeq"/>
        </authorList>
    </citation>
    <scope>IDENTIFICATION</scope>
</reference>
<accession>A0AAJ6VZ26</accession>
<feature type="region of interest" description="Disordered" evidence="3">
    <location>
        <begin position="33"/>
        <end position="134"/>
    </location>
</feature>
<keyword evidence="5" id="KW-1185">Reference proteome</keyword>
<evidence type="ECO:0000313" key="6">
    <source>
        <dbReference type="RefSeq" id="XP_003745463.1"/>
    </source>
</evidence>
<keyword evidence="2" id="KW-0175">Coiled coil</keyword>
<evidence type="ECO:0000256" key="3">
    <source>
        <dbReference type="SAM" id="MobiDB-lite"/>
    </source>
</evidence>
<feature type="compositionally biased region" description="Polar residues" evidence="3">
    <location>
        <begin position="39"/>
        <end position="55"/>
    </location>
</feature>
<evidence type="ECO:0000256" key="2">
    <source>
        <dbReference type="ARBA" id="ARBA00023054"/>
    </source>
</evidence>
<dbReference type="RefSeq" id="XP_003745463.1">
    <property type="nucleotide sequence ID" value="XM_003745415.2"/>
</dbReference>
<evidence type="ECO:0000256" key="1">
    <source>
        <dbReference type="ARBA" id="ARBA00008336"/>
    </source>
</evidence>
<comment type="similarity">
    <text evidence="1">Belongs to the UPF0547 family.</text>
</comment>
<dbReference type="AlphaFoldDB" id="A0AAJ6VZ26"/>
<dbReference type="Proteomes" id="UP000694867">
    <property type="component" value="Unplaced"/>
</dbReference>
<name>A0AAJ6VZ26_9ACAR</name>
<evidence type="ECO:0000313" key="5">
    <source>
        <dbReference type="Proteomes" id="UP000694867"/>
    </source>
</evidence>
<dbReference type="KEGG" id="goe:100900931"/>
<gene>
    <name evidence="6" type="primary">LOC100900931</name>
</gene>
<dbReference type="GeneID" id="100900931"/>
<proteinExistence type="inferred from homology"/>
<feature type="region of interest" description="Disordered" evidence="3">
    <location>
        <begin position="165"/>
        <end position="188"/>
    </location>
</feature>
<feature type="domain" description="UPF0547" evidence="4">
    <location>
        <begin position="9"/>
        <end position="31"/>
    </location>
</feature>
<protein>
    <submittedName>
        <fullName evidence="6">UPF0547 protein C16orf87</fullName>
    </submittedName>
</protein>
<sequence length="188" mass="21292">MAKTKPMNKKCPQCETEVATATKLCGCGYNFFDKRKSNRPSVSSEDANSNNPTNEHSGHEGRRRGVRVRKETQTYGTTVPSASLDAKIRSPKAVVNTAKKRRTKDSPVVNDEDTNSEEGAKRKRGRKNREERFLEQEEKLMSKISTKRASRYALILNNINRTMRQQNFHLEQTPSSKDTPADDGDEET</sequence>
<organism evidence="5 6">
    <name type="scientific">Galendromus occidentalis</name>
    <name type="common">western predatory mite</name>
    <dbReference type="NCBI Taxonomy" id="34638"/>
    <lineage>
        <taxon>Eukaryota</taxon>
        <taxon>Metazoa</taxon>
        <taxon>Ecdysozoa</taxon>
        <taxon>Arthropoda</taxon>
        <taxon>Chelicerata</taxon>
        <taxon>Arachnida</taxon>
        <taxon>Acari</taxon>
        <taxon>Parasitiformes</taxon>
        <taxon>Mesostigmata</taxon>
        <taxon>Gamasina</taxon>
        <taxon>Phytoseioidea</taxon>
        <taxon>Phytoseiidae</taxon>
        <taxon>Typhlodrominae</taxon>
        <taxon>Galendromus</taxon>
    </lineage>
</organism>
<feature type="compositionally biased region" description="Polar residues" evidence="3">
    <location>
        <begin position="165"/>
        <end position="178"/>
    </location>
</feature>
<dbReference type="InterPro" id="IPR040246">
    <property type="entry name" value="C16orf87-like"/>
</dbReference>